<reference evidence="1 2" key="1">
    <citation type="submission" date="2020-04" db="EMBL/GenBank/DDBJ databases">
        <title>Collinsella sp. KGMB02528 nov., an anaerobic actinobacterium isolated from human feces.</title>
        <authorList>
            <person name="Han K.-I."/>
            <person name="Eom M.K."/>
            <person name="Kim J.-S."/>
            <person name="Lee K.C."/>
            <person name="Suh M.K."/>
            <person name="Park S.-H."/>
            <person name="Lee J.H."/>
            <person name="Kang S.W."/>
            <person name="Park J.-E."/>
            <person name="Oh B.S."/>
            <person name="Yu S.Y."/>
            <person name="Choi S.-H."/>
            <person name="Lee D.H."/>
            <person name="Yoon H."/>
            <person name="Kim B.-Y."/>
            <person name="Lee J.H."/>
            <person name="Lee J.-S."/>
        </authorList>
    </citation>
    <scope>NUCLEOTIDE SEQUENCE [LARGE SCALE GENOMIC DNA]</scope>
    <source>
        <strain evidence="1 2">KGMB02528</strain>
    </source>
</reference>
<evidence type="ECO:0000313" key="1">
    <source>
        <dbReference type="EMBL" id="NMF55448.1"/>
    </source>
</evidence>
<comment type="caution">
    <text evidence="1">The sequence shown here is derived from an EMBL/GenBank/DDBJ whole genome shotgun (WGS) entry which is preliminary data.</text>
</comment>
<proteinExistence type="predicted"/>
<keyword evidence="1" id="KW-0396">Initiation factor</keyword>
<protein>
    <submittedName>
        <fullName evidence="1">Translation initiation factor 2</fullName>
    </submittedName>
</protein>
<keyword evidence="1" id="KW-0648">Protein biosynthesis</keyword>
<evidence type="ECO:0000313" key="2">
    <source>
        <dbReference type="Proteomes" id="UP000546970"/>
    </source>
</evidence>
<sequence length="325" mass="36692">MRGEHLITVANNRVKFKLNIRRNLTILQGNSATGKTTLLELIDQFDQLGPDSGVSVVCDAPCHVLSGRNWKRNLKEISSSIVFIDEDSAFMRSHEFAHAARESDNYYVLVARESLPQLPYSVDEIYGLKNTNRATTKYPVYSRIYTSTYRIYGEQSFSGQRPELVIVEDSNSGYEFFSALCLKSGIPCVSAKGKSNIYSTILASNATSFLVIADGAAFGPEMEAVYALTRLKNIELFLPESFEWLVLSSGLFNDTEMREMLEHPADFIDSERFFSWESFFTDALIQKTKDTYLAYRKKELNREYLKERAASAIEATLPSLGFNAS</sequence>
<accession>A0A7X9UBI9</accession>
<keyword evidence="2" id="KW-1185">Reference proteome</keyword>
<dbReference type="RefSeq" id="WP_169277127.1">
    <property type="nucleotide sequence ID" value="NZ_JABBCP010000002.1"/>
</dbReference>
<organism evidence="1 2">
    <name type="scientific">Collinsella acetigenes</name>
    <dbReference type="NCBI Taxonomy" id="2713419"/>
    <lineage>
        <taxon>Bacteria</taxon>
        <taxon>Bacillati</taxon>
        <taxon>Actinomycetota</taxon>
        <taxon>Coriobacteriia</taxon>
        <taxon>Coriobacteriales</taxon>
        <taxon>Coriobacteriaceae</taxon>
        <taxon>Collinsella</taxon>
    </lineage>
</organism>
<dbReference type="AlphaFoldDB" id="A0A7X9UBI9"/>
<dbReference type="EMBL" id="JABBCP010000002">
    <property type="protein sequence ID" value="NMF55448.1"/>
    <property type="molecule type" value="Genomic_DNA"/>
</dbReference>
<name>A0A7X9UBI9_9ACTN</name>
<dbReference type="GO" id="GO:0003743">
    <property type="term" value="F:translation initiation factor activity"/>
    <property type="evidence" value="ECO:0007669"/>
    <property type="project" value="UniProtKB-KW"/>
</dbReference>
<dbReference type="Proteomes" id="UP000546970">
    <property type="component" value="Unassembled WGS sequence"/>
</dbReference>
<gene>
    <name evidence="1" type="ORF">HF320_03760</name>
</gene>